<comment type="caution">
    <text evidence="1">The sequence shown here is derived from an EMBL/GenBank/DDBJ whole genome shotgun (WGS) entry which is preliminary data.</text>
</comment>
<accession>A0A7V5PQ82</accession>
<protein>
    <recommendedName>
        <fullName evidence="2">Peroxidase</fullName>
    </recommendedName>
</protein>
<organism evidence="1">
    <name type="scientific">Caldithrix abyssi</name>
    <dbReference type="NCBI Taxonomy" id="187145"/>
    <lineage>
        <taxon>Bacteria</taxon>
        <taxon>Pseudomonadati</taxon>
        <taxon>Calditrichota</taxon>
        <taxon>Calditrichia</taxon>
        <taxon>Calditrichales</taxon>
        <taxon>Calditrichaceae</taxon>
        <taxon>Caldithrix</taxon>
    </lineage>
</organism>
<evidence type="ECO:0000313" key="1">
    <source>
        <dbReference type="EMBL" id="HHJ52900.1"/>
    </source>
</evidence>
<dbReference type="Gene3D" id="1.20.1290.10">
    <property type="entry name" value="AhpD-like"/>
    <property type="match status" value="1"/>
</dbReference>
<sequence length="121" mass="13767">MLREGWTDDQIDEHLKRFLADYHKAGLPECDVVMLDYVAKVTLRPWEVNADDVAALRSCGFDDRAIHDICAVAAYFAFVNRLADGLGVDIWKNALRDRNITRPAGKQRFSRIRELTIGVFG</sequence>
<dbReference type="InterPro" id="IPR029032">
    <property type="entry name" value="AhpD-like"/>
</dbReference>
<name>A0A7V5PQ82_CALAY</name>
<evidence type="ECO:0008006" key="2">
    <source>
        <dbReference type="Google" id="ProtNLM"/>
    </source>
</evidence>
<dbReference type="SUPFAM" id="SSF69118">
    <property type="entry name" value="AhpD-like"/>
    <property type="match status" value="1"/>
</dbReference>
<dbReference type="Proteomes" id="UP000886124">
    <property type="component" value="Unassembled WGS sequence"/>
</dbReference>
<dbReference type="EMBL" id="DROD01000456">
    <property type="protein sequence ID" value="HHJ52900.1"/>
    <property type="molecule type" value="Genomic_DNA"/>
</dbReference>
<gene>
    <name evidence="1" type="ORF">ENJ89_06870</name>
</gene>
<dbReference type="AlphaFoldDB" id="A0A7V5PQ82"/>
<proteinExistence type="predicted"/>
<reference evidence="1" key="1">
    <citation type="journal article" date="2020" name="mSystems">
        <title>Genome- and Community-Level Interaction Insights into Carbon Utilization and Element Cycling Functions of Hydrothermarchaeota in Hydrothermal Sediment.</title>
        <authorList>
            <person name="Zhou Z."/>
            <person name="Liu Y."/>
            <person name="Xu W."/>
            <person name="Pan J."/>
            <person name="Luo Z.H."/>
            <person name="Li M."/>
        </authorList>
    </citation>
    <scope>NUCLEOTIDE SEQUENCE [LARGE SCALE GENOMIC DNA]</scope>
    <source>
        <strain evidence="1">HyVt-527</strain>
    </source>
</reference>